<name>A0A7C2PJ55_9PLAN</name>
<evidence type="ECO:0000259" key="2">
    <source>
        <dbReference type="Pfam" id="PF02563"/>
    </source>
</evidence>
<evidence type="ECO:0000256" key="1">
    <source>
        <dbReference type="ARBA" id="ARBA00022729"/>
    </source>
</evidence>
<organism evidence="3">
    <name type="scientific">Schlesneria paludicola</name>
    <dbReference type="NCBI Taxonomy" id="360056"/>
    <lineage>
        <taxon>Bacteria</taxon>
        <taxon>Pseudomonadati</taxon>
        <taxon>Planctomycetota</taxon>
        <taxon>Planctomycetia</taxon>
        <taxon>Planctomycetales</taxon>
        <taxon>Planctomycetaceae</taxon>
        <taxon>Schlesneria</taxon>
    </lineage>
</organism>
<reference evidence="3" key="1">
    <citation type="journal article" date="2020" name="mSystems">
        <title>Genome- and Community-Level Interaction Insights into Carbon Utilization and Element Cycling Functions of Hydrothermarchaeota in Hydrothermal Sediment.</title>
        <authorList>
            <person name="Zhou Z."/>
            <person name="Liu Y."/>
            <person name="Xu W."/>
            <person name="Pan J."/>
            <person name="Luo Z.H."/>
            <person name="Li M."/>
        </authorList>
    </citation>
    <scope>NUCLEOTIDE SEQUENCE [LARGE SCALE GENOMIC DNA]</scope>
    <source>
        <strain evidence="3">SpSt-339</strain>
    </source>
</reference>
<dbReference type="EMBL" id="DSOK01000443">
    <property type="protein sequence ID" value="HEN16997.1"/>
    <property type="molecule type" value="Genomic_DNA"/>
</dbReference>
<sequence length="374" mass="39784">MNSQQVMGRNLIALIALSVLACGCATTPALRLMQLEESTIPRELDKGVLPSYIVEPPDVLLIQAVSTLRSADSPVQPGDRLQIQLKNGLPIDVGVDPETNPLQFNAELQIELGFKLLAGTYLVGGDGAVDLGPAYGKVPVANRTVAEAEAAILEHLQRTIQLKAPELQVTLADVELPQAVAGEHLVRPDGRVSLGIYGDVLVAGMALPEVEEAVKRQLVTAGVENPRVAVDVVAYNSKLIYVITDGGGFGEQVIRLPYTGNDTVLDAIAQIQGLSQVSSKRIWVARPVPANSGTAQILEVEWEDIAALGQTATNYQLLPGDRIYIKADKWIATDNFVAKLIAPAERILGFTALGAGTVRAINNVNQLNNGGFGP</sequence>
<evidence type="ECO:0000313" key="3">
    <source>
        <dbReference type="EMBL" id="HEN16997.1"/>
    </source>
</evidence>
<comment type="caution">
    <text evidence="3">The sequence shown here is derived from an EMBL/GenBank/DDBJ whole genome shotgun (WGS) entry which is preliminary data.</text>
</comment>
<dbReference type="Gene3D" id="3.30.1950.10">
    <property type="entry name" value="wza like domain"/>
    <property type="match status" value="2"/>
</dbReference>
<dbReference type="GO" id="GO:0015159">
    <property type="term" value="F:polysaccharide transmembrane transporter activity"/>
    <property type="evidence" value="ECO:0007669"/>
    <property type="project" value="InterPro"/>
</dbReference>
<proteinExistence type="predicted"/>
<protein>
    <recommendedName>
        <fullName evidence="2">Polysaccharide export protein N-terminal domain-containing protein</fullName>
    </recommendedName>
</protein>
<dbReference type="AlphaFoldDB" id="A0A7C2PJ55"/>
<dbReference type="PANTHER" id="PTHR33619:SF3">
    <property type="entry name" value="POLYSACCHARIDE EXPORT PROTEIN GFCE-RELATED"/>
    <property type="match status" value="1"/>
</dbReference>
<dbReference type="InterPro" id="IPR049712">
    <property type="entry name" value="Poly_export"/>
</dbReference>
<dbReference type="PANTHER" id="PTHR33619">
    <property type="entry name" value="POLYSACCHARIDE EXPORT PROTEIN GFCE-RELATED"/>
    <property type="match status" value="1"/>
</dbReference>
<dbReference type="Pfam" id="PF02563">
    <property type="entry name" value="Poly_export"/>
    <property type="match status" value="2"/>
</dbReference>
<feature type="domain" description="Polysaccharide export protein N-terminal" evidence="2">
    <location>
        <begin position="73"/>
        <end position="171"/>
    </location>
</feature>
<gene>
    <name evidence="3" type="ORF">ENQ76_16175</name>
</gene>
<dbReference type="InterPro" id="IPR003715">
    <property type="entry name" value="Poly_export_N"/>
</dbReference>
<accession>A0A7C2PJ55</accession>
<keyword evidence="1" id="KW-0732">Signal</keyword>
<feature type="domain" description="Polysaccharide export protein N-terminal" evidence="2">
    <location>
        <begin position="183"/>
        <end position="232"/>
    </location>
</feature>